<evidence type="ECO:0000256" key="6">
    <source>
        <dbReference type="ARBA" id="ARBA00023098"/>
    </source>
</evidence>
<dbReference type="OrthoDB" id="9765044at2"/>
<dbReference type="Gene3D" id="3.30.870.10">
    <property type="entry name" value="Endonuclease Chain A"/>
    <property type="match status" value="2"/>
</dbReference>
<name>A0A4Y6PT76_PERCE</name>
<dbReference type="SMART" id="SM00155">
    <property type="entry name" value="PLDc"/>
    <property type="match status" value="2"/>
</dbReference>
<feature type="domain" description="LTD" evidence="9">
    <location>
        <begin position="424"/>
        <end position="578"/>
    </location>
</feature>
<evidence type="ECO:0000313" key="11">
    <source>
        <dbReference type="Proteomes" id="UP000315995"/>
    </source>
</evidence>
<feature type="region of interest" description="Disordered" evidence="7">
    <location>
        <begin position="1"/>
        <end position="23"/>
    </location>
</feature>
<dbReference type="Pfam" id="PF13091">
    <property type="entry name" value="PLDc_2"/>
    <property type="match status" value="2"/>
</dbReference>
<dbReference type="EC" id="3.1.4.4" evidence="3"/>
<comment type="catalytic activity">
    <reaction evidence="1">
        <text>a 1,2-diacyl-sn-glycero-3-phosphocholine + H2O = a 1,2-diacyl-sn-glycero-3-phosphate + choline + H(+)</text>
        <dbReference type="Rhea" id="RHEA:14445"/>
        <dbReference type="ChEBI" id="CHEBI:15354"/>
        <dbReference type="ChEBI" id="CHEBI:15377"/>
        <dbReference type="ChEBI" id="CHEBI:15378"/>
        <dbReference type="ChEBI" id="CHEBI:57643"/>
        <dbReference type="ChEBI" id="CHEBI:58608"/>
        <dbReference type="EC" id="3.1.4.4"/>
    </reaction>
</comment>
<dbReference type="EMBL" id="CP041186">
    <property type="protein sequence ID" value="QDG51450.1"/>
    <property type="molecule type" value="Genomic_DNA"/>
</dbReference>
<evidence type="ECO:0000256" key="3">
    <source>
        <dbReference type="ARBA" id="ARBA00012027"/>
    </source>
</evidence>
<dbReference type="GO" id="GO:0006793">
    <property type="term" value="P:phosphorus metabolic process"/>
    <property type="evidence" value="ECO:0007669"/>
    <property type="project" value="UniProtKB-ARBA"/>
</dbReference>
<dbReference type="SUPFAM" id="SSF74853">
    <property type="entry name" value="Lamin A/C globular tail domain"/>
    <property type="match status" value="1"/>
</dbReference>
<evidence type="ECO:0000256" key="7">
    <source>
        <dbReference type="SAM" id="MobiDB-lite"/>
    </source>
</evidence>
<evidence type="ECO:0000259" key="9">
    <source>
        <dbReference type="PROSITE" id="PS51841"/>
    </source>
</evidence>
<dbReference type="Pfam" id="PF00932">
    <property type="entry name" value="LTD"/>
    <property type="match status" value="1"/>
</dbReference>
<feature type="domain" description="PLD phosphodiesterase" evidence="8">
    <location>
        <begin position="149"/>
        <end position="176"/>
    </location>
</feature>
<dbReference type="InterPro" id="IPR036415">
    <property type="entry name" value="Lamin_tail_dom_sf"/>
</dbReference>
<dbReference type="Proteomes" id="UP000315995">
    <property type="component" value="Chromosome"/>
</dbReference>
<dbReference type="GO" id="GO:0004630">
    <property type="term" value="F:phospholipase D activity"/>
    <property type="evidence" value="ECO:0007669"/>
    <property type="project" value="UniProtKB-EC"/>
</dbReference>
<evidence type="ECO:0000256" key="1">
    <source>
        <dbReference type="ARBA" id="ARBA00000798"/>
    </source>
</evidence>
<reference evidence="10 11" key="1">
    <citation type="submission" date="2019-06" db="EMBL/GenBank/DDBJ databases">
        <title>Persicimonas caeni gen. nov., sp. nov., a predatory bacterium isolated from solar saltern.</title>
        <authorList>
            <person name="Wang S."/>
        </authorList>
    </citation>
    <scope>NUCLEOTIDE SEQUENCE [LARGE SCALE GENOMIC DNA]</scope>
    <source>
        <strain evidence="10 11">YN101</strain>
    </source>
</reference>
<organism evidence="10 11">
    <name type="scientific">Persicimonas caeni</name>
    <dbReference type="NCBI Taxonomy" id="2292766"/>
    <lineage>
        <taxon>Bacteria</taxon>
        <taxon>Deltaproteobacteria</taxon>
        <taxon>Bradymonadales</taxon>
        <taxon>Bradymonadaceae</taxon>
        <taxon>Persicimonas</taxon>
    </lineage>
</organism>
<dbReference type="Gene3D" id="2.60.40.1260">
    <property type="entry name" value="Lamin Tail domain"/>
    <property type="match status" value="1"/>
</dbReference>
<dbReference type="GO" id="GO:0016891">
    <property type="term" value="F:RNA endonuclease activity producing 5'-phosphomonoesters, hydrolytic mechanism"/>
    <property type="evidence" value="ECO:0007669"/>
    <property type="project" value="TreeGrafter"/>
</dbReference>
<evidence type="ECO:0000313" key="10">
    <source>
        <dbReference type="EMBL" id="QDG51450.1"/>
    </source>
</evidence>
<keyword evidence="5" id="KW-0442">Lipid degradation</keyword>
<feature type="region of interest" description="Disordered" evidence="7">
    <location>
        <begin position="600"/>
        <end position="626"/>
    </location>
</feature>
<dbReference type="AlphaFoldDB" id="A0A4Y6PT76"/>
<gene>
    <name evidence="10" type="ORF">FIV42_12055</name>
</gene>
<accession>A0A5B8Y4V4</accession>
<sequence>MRHTEAKTPRRARRKPTGRAPMTARTTWSMIALMLLSATFAGCGIEGPEGREQIQPAVQPFLNAPGSRNDNDRNRLPSEFLVHQIDEAKNTLDVCIYGFSKQNIIDAVIRAYDRGVEVRVAGDARHLQYRAHGYEALVDRQIPMQVGNQFHIMHNKFFIIDDRFVWVGTGNITSTGFGRNNNNWVYIDSEPVAADFKAEFDQMFEGRFSKAKHRIDNGERYQVGDTDVEVYFSPQEDAMGVIREELDKVHTSIHFQIFAFTKDEVGSDFIKKHDRFMRENAEIDPNFRDKPVTEWPKKVVGLLDRSQVHGNGQYHEGYRLAARGVPMRLDANENSRLPGDYQAGGGRLHTKTMILDYGTPDARVVTGSFNWSSAATISNDEVLLVLRGERVVESFMDGFREMWSLSRTLDGGWCYYMEPDENGERPTCSKEAGPGSVVISEVHWDGWNGEPDPSDHTDTVRDEVSNDEFIELYNPTDRPINMSMWTITGGDDFKLGFTPGTVIEPGEYFLVLDHNVVPYSEGDPQRGNHAFLNPDFVLNMANDPRFPRLNLKNLGFYLDLRDATGEVIDEAGDHGPPFWGGRKTVGDGVVNYSMERKIGADGSAGDGTKAGSWKASSVDRGGQNVHPDYRDFIMATPGEPNSP</sequence>
<evidence type="ECO:0000256" key="4">
    <source>
        <dbReference type="ARBA" id="ARBA00022801"/>
    </source>
</evidence>
<dbReference type="InterPro" id="IPR025202">
    <property type="entry name" value="PLD-like_dom"/>
</dbReference>
<evidence type="ECO:0000256" key="2">
    <source>
        <dbReference type="ARBA" id="ARBA00008664"/>
    </source>
</evidence>
<comment type="similarity">
    <text evidence="2">Belongs to the phospholipase D family.</text>
</comment>
<dbReference type="PROSITE" id="PS50035">
    <property type="entry name" value="PLD"/>
    <property type="match status" value="1"/>
</dbReference>
<protein>
    <recommendedName>
        <fullName evidence="3">phospholipase D</fullName>
        <ecNumber evidence="3">3.1.4.4</ecNumber>
    </recommendedName>
</protein>
<dbReference type="PANTHER" id="PTHR43856:SF1">
    <property type="entry name" value="MITOCHONDRIAL CARDIOLIPIN HYDROLASE"/>
    <property type="match status" value="1"/>
</dbReference>
<dbReference type="PROSITE" id="PS51841">
    <property type="entry name" value="LTD"/>
    <property type="match status" value="1"/>
</dbReference>
<evidence type="ECO:0000256" key="5">
    <source>
        <dbReference type="ARBA" id="ARBA00022963"/>
    </source>
</evidence>
<dbReference type="PANTHER" id="PTHR43856">
    <property type="entry name" value="CARDIOLIPIN HYDROLASE"/>
    <property type="match status" value="1"/>
</dbReference>
<proteinExistence type="inferred from homology"/>
<dbReference type="SUPFAM" id="SSF56024">
    <property type="entry name" value="Phospholipase D/nuclease"/>
    <property type="match status" value="2"/>
</dbReference>
<keyword evidence="4" id="KW-0378">Hydrolase</keyword>
<keyword evidence="11" id="KW-1185">Reference proteome</keyword>
<accession>A0A4Y6PT76</accession>
<dbReference type="InterPro" id="IPR001736">
    <property type="entry name" value="PLipase_D/transphosphatidylase"/>
</dbReference>
<dbReference type="InterPro" id="IPR001322">
    <property type="entry name" value="Lamin_tail_dom"/>
</dbReference>
<evidence type="ECO:0000259" key="8">
    <source>
        <dbReference type="PROSITE" id="PS50035"/>
    </source>
</evidence>
<dbReference type="GO" id="GO:0016042">
    <property type="term" value="P:lipid catabolic process"/>
    <property type="evidence" value="ECO:0007669"/>
    <property type="project" value="UniProtKB-KW"/>
</dbReference>
<dbReference type="InterPro" id="IPR051406">
    <property type="entry name" value="PLD_domain"/>
</dbReference>
<keyword evidence="6" id="KW-0443">Lipid metabolism</keyword>